<dbReference type="Gene3D" id="3.40.630.30">
    <property type="match status" value="1"/>
</dbReference>
<dbReference type="InterPro" id="IPR016181">
    <property type="entry name" value="Acyl_CoA_acyltransferase"/>
</dbReference>
<gene>
    <name evidence="1" type="ORF">AVDCRST_MAG55-3161</name>
</gene>
<dbReference type="AlphaFoldDB" id="A0A6J4Q8W2"/>
<dbReference type="Pfam" id="PF13523">
    <property type="entry name" value="Acetyltransf_8"/>
    <property type="match status" value="1"/>
</dbReference>
<dbReference type="PANTHER" id="PTHR31438:SF1">
    <property type="entry name" value="LYSINE N-ACYLTRANSFERASE C17G9.06C-RELATED"/>
    <property type="match status" value="1"/>
</dbReference>
<dbReference type="GO" id="GO:0016410">
    <property type="term" value="F:N-acyltransferase activity"/>
    <property type="evidence" value="ECO:0007669"/>
    <property type="project" value="TreeGrafter"/>
</dbReference>
<proteinExistence type="predicted"/>
<dbReference type="SUPFAM" id="SSF55729">
    <property type="entry name" value="Acyl-CoA N-acyltransferases (Nat)"/>
    <property type="match status" value="1"/>
</dbReference>
<sequence length="199" mass="22680">MAGEVGRVDPRWTSPKRLWASDLEQMHLWLNAPHVRRRWYEERTSYQEIEEGYLPRIDSREAPRPFVILHKDKAIGYIQSYLISDEGYASLVEVEDSAGVELFVGETEYLYRTLGKHIVRSFLFEHVFSDLGIAVCVTGPCVSGPDATGPEPKNAAAIRAYEKAGFRYFKSTHVPGEPEPEDLMMLGREEFERDVVGQA</sequence>
<organism evidence="1">
    <name type="scientific">uncultured Rubrobacteraceae bacterium</name>
    <dbReference type="NCBI Taxonomy" id="349277"/>
    <lineage>
        <taxon>Bacteria</taxon>
        <taxon>Bacillati</taxon>
        <taxon>Actinomycetota</taxon>
        <taxon>Rubrobacteria</taxon>
        <taxon>Rubrobacterales</taxon>
        <taxon>Rubrobacteraceae</taxon>
        <taxon>environmental samples</taxon>
    </lineage>
</organism>
<dbReference type="EMBL" id="CADCUZ010000161">
    <property type="protein sequence ID" value="CAA9437817.1"/>
    <property type="molecule type" value="Genomic_DNA"/>
</dbReference>
<dbReference type="PANTHER" id="PTHR31438">
    <property type="entry name" value="LYSINE N-ACYLTRANSFERASE C17G9.06C-RELATED"/>
    <property type="match status" value="1"/>
</dbReference>
<name>A0A6J4Q8W2_9ACTN</name>
<accession>A0A6J4Q8W2</accession>
<protein>
    <recommendedName>
        <fullName evidence="2">N-acetyltransferase domain-containing protein</fullName>
    </recommendedName>
</protein>
<reference evidence="1" key="1">
    <citation type="submission" date="2020-02" db="EMBL/GenBank/DDBJ databases">
        <authorList>
            <person name="Meier V. D."/>
        </authorList>
    </citation>
    <scope>NUCLEOTIDE SEQUENCE</scope>
    <source>
        <strain evidence="1">AVDCRST_MAG55</strain>
    </source>
</reference>
<evidence type="ECO:0008006" key="2">
    <source>
        <dbReference type="Google" id="ProtNLM"/>
    </source>
</evidence>
<evidence type="ECO:0000313" key="1">
    <source>
        <dbReference type="EMBL" id="CAA9437817.1"/>
    </source>
</evidence>